<dbReference type="InterPro" id="IPR011701">
    <property type="entry name" value="MFS"/>
</dbReference>
<feature type="transmembrane region" description="Helical" evidence="6">
    <location>
        <begin position="327"/>
        <end position="345"/>
    </location>
</feature>
<comment type="similarity">
    <text evidence="2">Belongs to the major facilitator superfamily. Organophosphate:Pi antiporter (OPA) (TC 2.A.1.4) family.</text>
</comment>
<gene>
    <name evidence="8" type="primary">uhpT</name>
    <name evidence="8" type="ORF">RJ45_15880</name>
</gene>
<reference evidence="8 9" key="1">
    <citation type="submission" date="2014-12" db="EMBL/GenBank/DDBJ databases">
        <title>Genome sequencing of Photobacterium gaetbulicola AD005a.</title>
        <authorList>
            <person name="Adrian T.G.S."/>
            <person name="Chan K.G."/>
        </authorList>
    </citation>
    <scope>NUCLEOTIDE SEQUENCE [LARGE SCALE GENOMIC DNA]</scope>
    <source>
        <strain evidence="8 9">AD005a</strain>
    </source>
</reference>
<feature type="transmembrane region" description="Helical" evidence="6">
    <location>
        <begin position="298"/>
        <end position="318"/>
    </location>
</feature>
<evidence type="ECO:0000256" key="2">
    <source>
        <dbReference type="ARBA" id="ARBA00009598"/>
    </source>
</evidence>
<evidence type="ECO:0000256" key="6">
    <source>
        <dbReference type="SAM" id="Phobius"/>
    </source>
</evidence>
<keyword evidence="4 6" id="KW-1133">Transmembrane helix</keyword>
<dbReference type="InterPro" id="IPR036259">
    <property type="entry name" value="MFS_trans_sf"/>
</dbReference>
<comment type="subcellular location">
    <subcellularLocation>
        <location evidence="1">Endomembrane system</location>
        <topology evidence="1">Multi-pass membrane protein</topology>
    </subcellularLocation>
</comment>
<dbReference type="InterPro" id="IPR021159">
    <property type="entry name" value="Sugar-P_transporter_CS"/>
</dbReference>
<evidence type="ECO:0000313" key="8">
    <source>
        <dbReference type="EMBL" id="KHT62721.1"/>
    </source>
</evidence>
<feature type="transmembrane region" description="Helical" evidence="6">
    <location>
        <begin position="426"/>
        <end position="446"/>
    </location>
</feature>
<dbReference type="AlphaFoldDB" id="A0A0B9GVK5"/>
<comment type="caution">
    <text evidence="8">The sequence shown here is derived from an EMBL/GenBank/DDBJ whole genome shotgun (WGS) entry which is preliminary data.</text>
</comment>
<feature type="transmembrane region" description="Helical" evidence="6">
    <location>
        <begin position="28"/>
        <end position="45"/>
    </location>
</feature>
<feature type="transmembrane region" description="Helical" evidence="6">
    <location>
        <begin position="97"/>
        <end position="115"/>
    </location>
</feature>
<dbReference type="EMBL" id="JWLZ01000172">
    <property type="protein sequence ID" value="KHT62721.1"/>
    <property type="molecule type" value="Genomic_DNA"/>
</dbReference>
<accession>A0A0B9GVK5</accession>
<dbReference type="PANTHER" id="PTHR43826">
    <property type="entry name" value="GLUCOSE-6-PHOSPHATE EXCHANGER SLC37A4"/>
    <property type="match status" value="1"/>
</dbReference>
<feature type="transmembrane region" description="Helical" evidence="6">
    <location>
        <begin position="121"/>
        <end position="140"/>
    </location>
</feature>
<dbReference type="GO" id="GO:0035435">
    <property type="term" value="P:phosphate ion transmembrane transport"/>
    <property type="evidence" value="ECO:0007669"/>
    <property type="project" value="TreeGrafter"/>
</dbReference>
<dbReference type="RefSeq" id="WP_039464263.1">
    <property type="nucleotide sequence ID" value="NZ_JWLZ01000172.1"/>
</dbReference>
<protein>
    <submittedName>
        <fullName evidence="8">Sugar phosphate antiporter</fullName>
    </submittedName>
</protein>
<evidence type="ECO:0000259" key="7">
    <source>
        <dbReference type="PROSITE" id="PS50850"/>
    </source>
</evidence>
<organism evidence="8 9">
    <name type="scientific">Photobacterium gaetbulicola</name>
    <dbReference type="NCBI Taxonomy" id="1295392"/>
    <lineage>
        <taxon>Bacteria</taxon>
        <taxon>Pseudomonadati</taxon>
        <taxon>Pseudomonadota</taxon>
        <taxon>Gammaproteobacteria</taxon>
        <taxon>Vibrionales</taxon>
        <taxon>Vibrionaceae</taxon>
        <taxon>Photobacterium</taxon>
    </lineage>
</organism>
<dbReference type="PIRSF" id="PIRSF002808">
    <property type="entry name" value="Hexose_phosphate_transp"/>
    <property type="match status" value="1"/>
</dbReference>
<dbReference type="NCBIfam" id="NF007107">
    <property type="entry name" value="PRK09556.1"/>
    <property type="match status" value="1"/>
</dbReference>
<name>A0A0B9GVK5_9GAMM</name>
<dbReference type="InterPro" id="IPR000849">
    <property type="entry name" value="Sugar_P_transporter"/>
</dbReference>
<feature type="transmembrane region" description="Helical" evidence="6">
    <location>
        <begin position="392"/>
        <end position="411"/>
    </location>
</feature>
<proteinExistence type="inferred from homology"/>
<feature type="transmembrane region" description="Helical" evidence="6">
    <location>
        <begin position="260"/>
        <end position="278"/>
    </location>
</feature>
<dbReference type="PANTHER" id="PTHR43826:SF2">
    <property type="entry name" value="HEXOSE-6-PHOSPHATE:PHOSPHATE ANTIPORTER"/>
    <property type="match status" value="1"/>
</dbReference>
<feature type="domain" description="Major facilitator superfamily (MFS) profile" evidence="7">
    <location>
        <begin position="27"/>
        <end position="450"/>
    </location>
</feature>
<dbReference type="GO" id="GO:0005886">
    <property type="term" value="C:plasma membrane"/>
    <property type="evidence" value="ECO:0007669"/>
    <property type="project" value="TreeGrafter"/>
</dbReference>
<feature type="transmembrane region" description="Helical" evidence="6">
    <location>
        <begin position="351"/>
        <end position="380"/>
    </location>
</feature>
<dbReference type="NCBIfam" id="TIGR00881">
    <property type="entry name" value="2A0104"/>
    <property type="match status" value="1"/>
</dbReference>
<evidence type="ECO:0000256" key="5">
    <source>
        <dbReference type="ARBA" id="ARBA00023136"/>
    </source>
</evidence>
<evidence type="ECO:0000256" key="3">
    <source>
        <dbReference type="ARBA" id="ARBA00022692"/>
    </source>
</evidence>
<dbReference type="SUPFAM" id="SSF103473">
    <property type="entry name" value="MFS general substrate transporter"/>
    <property type="match status" value="1"/>
</dbReference>
<evidence type="ECO:0000256" key="1">
    <source>
        <dbReference type="ARBA" id="ARBA00004127"/>
    </source>
</evidence>
<sequence length="466" mass="51282">MLKLLDQVRKPTLDLPVEERRKMWFKPFMQSYLVVFIGYMTMYLIRKNFNVAQNDMISTYGLSMTDLGLIGLGFSITYGIGKTVVSYYADGKNTKQFLPFMLILSGIAMLGFSVSMGGSSASLFMMIGFYALSGFFQSTGGPSSYSTITKWTPRNKRGTYLGLWNMSHNVGGAGAAGVALFGANYLFDGHVIGMFIFPSIIALVVGFLGLRFGSDSPEAYGLGKAEELFGEEISEEDISAEENQMTKREIFMEYVLKNKIIWLLCFANIFLYIVRIGIDQWSTVYAYQELGLSKETAISGFTLFEVGALVGTLMWGYLSDLANGRRALVACVSLVLIIFSLEFYQHATNEYMYLGSLFVLGFLVFGPQLLIGVAAVGFVPKKAISVADGIKGTFAYLIGDSFAKLGLGMIADGTPIFGLTGWKGTFAALDTSAAVCIVLLIFVAIAEEKKIRREKRLQKQLELETA</sequence>
<keyword evidence="3 6" id="KW-0812">Transmembrane</keyword>
<evidence type="ECO:0000256" key="4">
    <source>
        <dbReference type="ARBA" id="ARBA00022989"/>
    </source>
</evidence>
<dbReference type="GO" id="GO:0012505">
    <property type="term" value="C:endomembrane system"/>
    <property type="evidence" value="ECO:0007669"/>
    <property type="project" value="UniProtKB-SubCell"/>
</dbReference>
<dbReference type="PROSITE" id="PS00942">
    <property type="entry name" value="GLPT"/>
    <property type="match status" value="1"/>
</dbReference>
<dbReference type="PROSITE" id="PS50850">
    <property type="entry name" value="MFS"/>
    <property type="match status" value="1"/>
</dbReference>
<dbReference type="Gene3D" id="1.20.1250.20">
    <property type="entry name" value="MFS general substrate transporter like domains"/>
    <property type="match status" value="2"/>
</dbReference>
<dbReference type="InterPro" id="IPR020846">
    <property type="entry name" value="MFS_dom"/>
</dbReference>
<dbReference type="GO" id="GO:0061513">
    <property type="term" value="F:glucose 6-phosphate:phosphate antiporter activity"/>
    <property type="evidence" value="ECO:0007669"/>
    <property type="project" value="TreeGrafter"/>
</dbReference>
<keyword evidence="5 6" id="KW-0472">Membrane</keyword>
<feature type="transmembrane region" description="Helical" evidence="6">
    <location>
        <begin position="161"/>
        <end position="183"/>
    </location>
</feature>
<dbReference type="Pfam" id="PF07690">
    <property type="entry name" value="MFS_1"/>
    <property type="match status" value="1"/>
</dbReference>
<dbReference type="Proteomes" id="UP000031278">
    <property type="component" value="Unassembled WGS sequence"/>
</dbReference>
<feature type="transmembrane region" description="Helical" evidence="6">
    <location>
        <begin position="189"/>
        <end position="210"/>
    </location>
</feature>
<dbReference type="CDD" id="cd17345">
    <property type="entry name" value="MFS_GlpT"/>
    <property type="match status" value="1"/>
</dbReference>
<evidence type="ECO:0000313" key="9">
    <source>
        <dbReference type="Proteomes" id="UP000031278"/>
    </source>
</evidence>
<dbReference type="InterPro" id="IPR051337">
    <property type="entry name" value="OPA_Antiporter"/>
</dbReference>